<dbReference type="PANTHER" id="PTHR23507">
    <property type="entry name" value="ZGC:174356"/>
    <property type="match status" value="1"/>
</dbReference>
<keyword evidence="4 5" id="KW-0472">Membrane</keyword>
<dbReference type="PANTHER" id="PTHR23507:SF1">
    <property type="entry name" value="FI18259P1-RELATED"/>
    <property type="match status" value="1"/>
</dbReference>
<dbReference type="AlphaFoldDB" id="A0AAD7CRW5"/>
<comment type="caution">
    <text evidence="6">The sequence shown here is derived from an EMBL/GenBank/DDBJ whole genome shotgun (WGS) entry which is preliminary data.</text>
</comment>
<name>A0AAD7CRW5_MYCRO</name>
<evidence type="ECO:0000256" key="2">
    <source>
        <dbReference type="ARBA" id="ARBA00022692"/>
    </source>
</evidence>
<keyword evidence="7" id="KW-1185">Reference proteome</keyword>
<keyword evidence="2 5" id="KW-0812">Transmembrane</keyword>
<evidence type="ECO:0000256" key="4">
    <source>
        <dbReference type="ARBA" id="ARBA00023136"/>
    </source>
</evidence>
<proteinExistence type="predicted"/>
<feature type="transmembrane region" description="Helical" evidence="5">
    <location>
        <begin position="56"/>
        <end position="75"/>
    </location>
</feature>
<sequence>MRDKYPSISCGWFNNWLELPGFTVKMQMWAMFASFVVSFISVGWWSELGDRRGRKIVLFCSVSGAMLIDLIYLVVVNTSLYKDAQDCLSLGLIIEGLLGGFVTYNGVAHAYTFDVAPTPLSASYSSGPSTHYPWPVLSRAPSYGSVTTV</sequence>
<dbReference type="Proteomes" id="UP001221757">
    <property type="component" value="Unassembled WGS sequence"/>
</dbReference>
<keyword evidence="3 5" id="KW-1133">Transmembrane helix</keyword>
<protein>
    <submittedName>
        <fullName evidence="6">Uncharacterized protein</fullName>
    </submittedName>
</protein>
<evidence type="ECO:0000256" key="1">
    <source>
        <dbReference type="ARBA" id="ARBA00004141"/>
    </source>
</evidence>
<gene>
    <name evidence="6" type="ORF">B0H17DRAFT_333905</name>
</gene>
<accession>A0AAD7CRW5</accession>
<dbReference type="GO" id="GO:0022857">
    <property type="term" value="F:transmembrane transporter activity"/>
    <property type="evidence" value="ECO:0007669"/>
    <property type="project" value="TreeGrafter"/>
</dbReference>
<dbReference type="SUPFAM" id="SSF103473">
    <property type="entry name" value="MFS general substrate transporter"/>
    <property type="match status" value="1"/>
</dbReference>
<feature type="transmembrane region" description="Helical" evidence="5">
    <location>
        <begin position="26"/>
        <end position="44"/>
    </location>
</feature>
<dbReference type="GO" id="GO:0016020">
    <property type="term" value="C:membrane"/>
    <property type="evidence" value="ECO:0007669"/>
    <property type="project" value="UniProtKB-SubCell"/>
</dbReference>
<evidence type="ECO:0000313" key="6">
    <source>
        <dbReference type="EMBL" id="KAJ7660472.1"/>
    </source>
</evidence>
<evidence type="ECO:0000256" key="3">
    <source>
        <dbReference type="ARBA" id="ARBA00022989"/>
    </source>
</evidence>
<dbReference type="InterPro" id="IPR036259">
    <property type="entry name" value="MFS_trans_sf"/>
</dbReference>
<comment type="subcellular location">
    <subcellularLocation>
        <location evidence="1">Membrane</location>
        <topology evidence="1">Multi-pass membrane protein</topology>
    </subcellularLocation>
</comment>
<dbReference type="Gene3D" id="1.20.1250.20">
    <property type="entry name" value="MFS general substrate transporter like domains"/>
    <property type="match status" value="1"/>
</dbReference>
<dbReference type="EMBL" id="JARKIE010000261">
    <property type="protein sequence ID" value="KAJ7660472.1"/>
    <property type="molecule type" value="Genomic_DNA"/>
</dbReference>
<reference evidence="6" key="1">
    <citation type="submission" date="2023-03" db="EMBL/GenBank/DDBJ databases">
        <title>Massive genome expansion in bonnet fungi (Mycena s.s.) driven by repeated elements and novel gene families across ecological guilds.</title>
        <authorList>
            <consortium name="Lawrence Berkeley National Laboratory"/>
            <person name="Harder C.B."/>
            <person name="Miyauchi S."/>
            <person name="Viragh M."/>
            <person name="Kuo A."/>
            <person name="Thoen E."/>
            <person name="Andreopoulos B."/>
            <person name="Lu D."/>
            <person name="Skrede I."/>
            <person name="Drula E."/>
            <person name="Henrissat B."/>
            <person name="Morin E."/>
            <person name="Kohler A."/>
            <person name="Barry K."/>
            <person name="LaButti K."/>
            <person name="Morin E."/>
            <person name="Salamov A."/>
            <person name="Lipzen A."/>
            <person name="Mereny Z."/>
            <person name="Hegedus B."/>
            <person name="Baldrian P."/>
            <person name="Stursova M."/>
            <person name="Weitz H."/>
            <person name="Taylor A."/>
            <person name="Grigoriev I.V."/>
            <person name="Nagy L.G."/>
            <person name="Martin F."/>
            <person name="Kauserud H."/>
        </authorList>
    </citation>
    <scope>NUCLEOTIDE SEQUENCE</scope>
    <source>
        <strain evidence="6">CBHHK067</strain>
    </source>
</reference>
<evidence type="ECO:0000256" key="5">
    <source>
        <dbReference type="SAM" id="Phobius"/>
    </source>
</evidence>
<evidence type="ECO:0000313" key="7">
    <source>
        <dbReference type="Proteomes" id="UP001221757"/>
    </source>
</evidence>
<organism evidence="6 7">
    <name type="scientific">Mycena rosella</name>
    <name type="common">Pink bonnet</name>
    <name type="synonym">Agaricus rosellus</name>
    <dbReference type="NCBI Taxonomy" id="1033263"/>
    <lineage>
        <taxon>Eukaryota</taxon>
        <taxon>Fungi</taxon>
        <taxon>Dikarya</taxon>
        <taxon>Basidiomycota</taxon>
        <taxon>Agaricomycotina</taxon>
        <taxon>Agaricomycetes</taxon>
        <taxon>Agaricomycetidae</taxon>
        <taxon>Agaricales</taxon>
        <taxon>Marasmiineae</taxon>
        <taxon>Mycenaceae</taxon>
        <taxon>Mycena</taxon>
    </lineage>
</organism>